<evidence type="ECO:0000313" key="3">
    <source>
        <dbReference type="Proteomes" id="UP000037923"/>
    </source>
</evidence>
<proteinExistence type="predicted"/>
<dbReference type="InterPro" id="IPR036561">
    <property type="entry name" value="MAM33_sf"/>
</dbReference>
<keyword evidence="3" id="KW-1185">Reference proteome</keyword>
<protein>
    <submittedName>
        <fullName evidence="2">Uncharacterized protein</fullName>
    </submittedName>
</protein>
<gene>
    <name evidence="2" type="ORF">ABB37_03784</name>
</gene>
<dbReference type="OMA" id="HMRNVRV"/>
<sequence>MWSRRLKLNGTVSRCGRLGTGALRRLCVATQTVLLPQSSAALTHISRAFSSEEVLDEETQWTNAMANKYGAGNYQLFRPLYKDLCDEMRREYYTKPPPPPPVAAATKRRRHDGHDRNSSEEEDGGGTANSHGETAAAAKGANEPLEKSSSMAEQDRSDGGSVGASASGDSEAAADPELSHPHSPTPPEPTYGDGTWSVHYHPEHNALTFHCAAVKESRLAEIHAWSRIELKDPPRLNAVLAFADWTPIEICVERNGVMIHFSMASNEGGMHMRNVRVYAPASEEEKMALVDPSEDGERARKKLYYDGPCLWHLELRFQNELYDVMQDHGISLDWVHWAASWVFYAEHVNYVKWNLGLLEELIPSPLRGPESDFLSAAERALLDEPVEDWLEAHST</sequence>
<dbReference type="OrthoDB" id="272179at2759"/>
<dbReference type="Pfam" id="PF02330">
    <property type="entry name" value="MAM33"/>
    <property type="match status" value="1"/>
</dbReference>
<dbReference type="EMBL" id="LGTL01000006">
    <property type="protein sequence ID" value="KPA81410.1"/>
    <property type="molecule type" value="Genomic_DNA"/>
</dbReference>
<dbReference type="GeneID" id="26904075"/>
<organism evidence="2 3">
    <name type="scientific">Leptomonas pyrrhocoris</name>
    <name type="common">Firebug parasite</name>
    <dbReference type="NCBI Taxonomy" id="157538"/>
    <lineage>
        <taxon>Eukaryota</taxon>
        <taxon>Discoba</taxon>
        <taxon>Euglenozoa</taxon>
        <taxon>Kinetoplastea</taxon>
        <taxon>Metakinetoplastina</taxon>
        <taxon>Trypanosomatida</taxon>
        <taxon>Trypanosomatidae</taxon>
        <taxon>Leishmaniinae</taxon>
        <taxon>Leptomonas</taxon>
    </lineage>
</organism>
<evidence type="ECO:0000256" key="1">
    <source>
        <dbReference type="SAM" id="MobiDB-lite"/>
    </source>
</evidence>
<dbReference type="Gene3D" id="3.10.280.10">
    <property type="entry name" value="Mitochondrial glycoprotein"/>
    <property type="match status" value="1"/>
</dbReference>
<reference evidence="2 3" key="1">
    <citation type="submission" date="2015-07" db="EMBL/GenBank/DDBJ databases">
        <title>High-quality genome of monoxenous trypanosomatid Leptomonas pyrrhocoris.</title>
        <authorList>
            <person name="Flegontov P."/>
            <person name="Butenko A."/>
            <person name="Firsov S."/>
            <person name="Vlcek C."/>
            <person name="Logacheva M.D."/>
            <person name="Field M."/>
            <person name="Filatov D."/>
            <person name="Flegontova O."/>
            <person name="Gerasimov E."/>
            <person name="Jackson A.P."/>
            <person name="Kelly S."/>
            <person name="Opperdoes F."/>
            <person name="O'Reilly A."/>
            <person name="Votypka J."/>
            <person name="Yurchenko V."/>
            <person name="Lukes J."/>
        </authorList>
    </citation>
    <scope>NUCLEOTIDE SEQUENCE [LARGE SCALE GENOMIC DNA]</scope>
    <source>
        <strain evidence="2">H10</strain>
    </source>
</reference>
<dbReference type="VEuPathDB" id="TriTrypDB:LpyrH10_06_1540"/>
<comment type="caution">
    <text evidence="2">The sequence shown here is derived from an EMBL/GenBank/DDBJ whole genome shotgun (WGS) entry which is preliminary data.</text>
</comment>
<dbReference type="RefSeq" id="XP_015659849.1">
    <property type="nucleotide sequence ID" value="XM_015801229.1"/>
</dbReference>
<dbReference type="InterPro" id="IPR003428">
    <property type="entry name" value="MAM33"/>
</dbReference>
<evidence type="ECO:0000313" key="2">
    <source>
        <dbReference type="EMBL" id="KPA81410.1"/>
    </source>
</evidence>
<feature type="compositionally biased region" description="Low complexity" evidence="1">
    <location>
        <begin position="163"/>
        <end position="176"/>
    </location>
</feature>
<accession>A0A0M9G327</accession>
<dbReference type="Proteomes" id="UP000037923">
    <property type="component" value="Unassembled WGS sequence"/>
</dbReference>
<dbReference type="GO" id="GO:0005759">
    <property type="term" value="C:mitochondrial matrix"/>
    <property type="evidence" value="ECO:0007669"/>
    <property type="project" value="InterPro"/>
</dbReference>
<feature type="region of interest" description="Disordered" evidence="1">
    <location>
        <begin position="91"/>
        <end position="197"/>
    </location>
</feature>
<name>A0A0M9G327_LEPPY</name>
<dbReference type="AlphaFoldDB" id="A0A0M9G327"/>
<dbReference type="SUPFAM" id="SSF54529">
    <property type="entry name" value="Mitochondrial glycoprotein MAM33-like"/>
    <property type="match status" value="1"/>
</dbReference>